<proteinExistence type="predicted"/>
<comment type="caution">
    <text evidence="1">The sequence shown here is derived from an EMBL/GenBank/DDBJ whole genome shotgun (WGS) entry which is preliminary data.</text>
</comment>
<dbReference type="AlphaFoldDB" id="A0A7X1TSV9"/>
<accession>A0A7X1TSV9</accession>
<evidence type="ECO:0000313" key="2">
    <source>
        <dbReference type="Proteomes" id="UP000484842"/>
    </source>
</evidence>
<evidence type="ECO:0000313" key="1">
    <source>
        <dbReference type="EMBL" id="MPY68248.1"/>
    </source>
</evidence>
<reference evidence="1 2" key="1">
    <citation type="submission" date="2019-10" db="EMBL/GenBank/DDBJ databases">
        <title>Deinococcus sp. isolated from soil.</title>
        <authorList>
            <person name="Li Y."/>
            <person name="Wang J."/>
        </authorList>
    </citation>
    <scope>NUCLEOTIDE SEQUENCE [LARGE SCALE GENOMIC DNA]</scope>
    <source>
        <strain evidence="1 2">SDU3-2</strain>
    </source>
</reference>
<sequence>MTNETPCPRNKSRTWKVDLYAGWGDGPSATVYLGSHTVTLSADHEGTLSAQVDGEAETVEEAVSYLNRAKADGRVELLEETRTPEPEPTIPFTAEPTIGKARAARLHRIMGRLGLPSAQHYAIAAAALGEWAPVPSLADLYEREARVVWAHLCRLYPNARTVAQGVSARSARAA</sequence>
<keyword evidence="2" id="KW-1185">Reference proteome</keyword>
<name>A0A7X1TSV9_9DEIO</name>
<organism evidence="1 2">
    <name type="scientific">Deinococcus terrestris</name>
    <dbReference type="NCBI Taxonomy" id="2651870"/>
    <lineage>
        <taxon>Bacteria</taxon>
        <taxon>Thermotogati</taxon>
        <taxon>Deinococcota</taxon>
        <taxon>Deinococci</taxon>
        <taxon>Deinococcales</taxon>
        <taxon>Deinococcaceae</taxon>
        <taxon>Deinococcus</taxon>
    </lineage>
</organism>
<dbReference type="EMBL" id="WBSL01000018">
    <property type="protein sequence ID" value="MPY68248.1"/>
    <property type="molecule type" value="Genomic_DNA"/>
</dbReference>
<dbReference type="RefSeq" id="WP_152872554.1">
    <property type="nucleotide sequence ID" value="NZ_WBSL01000018.1"/>
</dbReference>
<gene>
    <name evidence="1" type="ORF">F8S09_16450</name>
</gene>
<protein>
    <submittedName>
        <fullName evidence="1">Uncharacterized protein</fullName>
    </submittedName>
</protein>
<dbReference type="Proteomes" id="UP000484842">
    <property type="component" value="Unassembled WGS sequence"/>
</dbReference>